<name>A0ACC1TAP0_9APHY</name>
<dbReference type="Proteomes" id="UP001148662">
    <property type="component" value="Unassembled WGS sequence"/>
</dbReference>
<sequence length="192" mass="22246">MPLGPPLNFPKWIKENSHLLKPPVNNFCPYYGKDFIIMVVGGPNERNDYHVNETEVCINFYADIMDLTRASSQEWFYQYKGGMLLRVVDGTEFRDIRIEEGEMFLLPANTPHNPVRFADTIGLVVERVRPEGSTDRLRWYCKQPVHTKPTIIREESLHVTDLGTQLKPIIQNWITHEEVRKCPECGAFADPK</sequence>
<dbReference type="EMBL" id="JANHOG010000176">
    <property type="protein sequence ID" value="KAJ3557218.1"/>
    <property type="molecule type" value="Genomic_DNA"/>
</dbReference>
<evidence type="ECO:0000313" key="2">
    <source>
        <dbReference type="Proteomes" id="UP001148662"/>
    </source>
</evidence>
<organism evidence="1 2">
    <name type="scientific">Phlebia brevispora</name>
    <dbReference type="NCBI Taxonomy" id="194682"/>
    <lineage>
        <taxon>Eukaryota</taxon>
        <taxon>Fungi</taxon>
        <taxon>Dikarya</taxon>
        <taxon>Basidiomycota</taxon>
        <taxon>Agaricomycotina</taxon>
        <taxon>Agaricomycetes</taxon>
        <taxon>Polyporales</taxon>
        <taxon>Meruliaceae</taxon>
        <taxon>Phlebia</taxon>
    </lineage>
</organism>
<protein>
    <submittedName>
        <fullName evidence="1">Uncharacterized protein</fullName>
    </submittedName>
</protein>
<proteinExistence type="predicted"/>
<evidence type="ECO:0000313" key="1">
    <source>
        <dbReference type="EMBL" id="KAJ3557218.1"/>
    </source>
</evidence>
<accession>A0ACC1TAP0</accession>
<comment type="caution">
    <text evidence="1">The sequence shown here is derived from an EMBL/GenBank/DDBJ whole genome shotgun (WGS) entry which is preliminary data.</text>
</comment>
<gene>
    <name evidence="1" type="ORF">NM688_g1587</name>
</gene>
<reference evidence="1" key="1">
    <citation type="submission" date="2022-07" db="EMBL/GenBank/DDBJ databases">
        <title>Genome Sequence of Phlebia brevispora.</title>
        <authorList>
            <person name="Buettner E."/>
        </authorList>
    </citation>
    <scope>NUCLEOTIDE SEQUENCE</scope>
    <source>
        <strain evidence="1">MPL23</strain>
    </source>
</reference>
<keyword evidence="2" id="KW-1185">Reference proteome</keyword>